<keyword evidence="6" id="KW-0735">Signal-anchor</keyword>
<keyword evidence="9" id="KW-0325">Glycoprotein</keyword>
<proteinExistence type="inferred from homology"/>
<evidence type="ECO:0000313" key="14">
    <source>
        <dbReference type="Proteomes" id="UP000663829"/>
    </source>
</evidence>
<gene>
    <name evidence="11" type="ORF">GPM918_LOCUS20256</name>
    <name evidence="10" type="ORF">OVA965_LOCUS1099</name>
    <name evidence="13" type="ORF">SRO942_LOCUS20253</name>
    <name evidence="12" type="ORF">TMI583_LOCUS1100</name>
</gene>
<evidence type="ECO:0000256" key="3">
    <source>
        <dbReference type="ARBA" id="ARBA00022676"/>
    </source>
</evidence>
<keyword evidence="3" id="KW-0328">Glycosyltransferase</keyword>
<dbReference type="EMBL" id="CAJOBA010000186">
    <property type="protein sequence ID" value="CAF3511944.1"/>
    <property type="molecule type" value="Genomic_DNA"/>
</dbReference>
<evidence type="ECO:0000256" key="7">
    <source>
        <dbReference type="ARBA" id="ARBA00022989"/>
    </source>
</evidence>
<keyword evidence="14" id="KW-1185">Reference proteome</keyword>
<evidence type="ECO:0000313" key="13">
    <source>
        <dbReference type="EMBL" id="CAF3896000.1"/>
    </source>
</evidence>
<dbReference type="InterPro" id="IPR022751">
    <property type="entry name" value="Alpha_mannosyltransferase"/>
</dbReference>
<dbReference type="PANTHER" id="PTHR31392:SF1">
    <property type="entry name" value="ALPHA-1,3-MANNOSYLTRANSFERASE MNN1-RELATED"/>
    <property type="match status" value="1"/>
</dbReference>
<keyword evidence="4" id="KW-0808">Transferase</keyword>
<dbReference type="GO" id="GO:0006493">
    <property type="term" value="P:protein O-linked glycosylation"/>
    <property type="evidence" value="ECO:0007669"/>
    <property type="project" value="TreeGrafter"/>
</dbReference>
<evidence type="ECO:0000256" key="1">
    <source>
        <dbReference type="ARBA" id="ARBA00004606"/>
    </source>
</evidence>
<dbReference type="Proteomes" id="UP000663829">
    <property type="component" value="Unassembled WGS sequence"/>
</dbReference>
<dbReference type="EMBL" id="CAJNOQ010006357">
    <property type="protein sequence ID" value="CAF1132223.1"/>
    <property type="molecule type" value="Genomic_DNA"/>
</dbReference>
<dbReference type="SUPFAM" id="SSF53448">
    <property type="entry name" value="Nucleotide-diphospho-sugar transferases"/>
    <property type="match status" value="1"/>
</dbReference>
<comment type="caution">
    <text evidence="11">The sequence shown here is derived from an EMBL/GenBank/DDBJ whole genome shotgun (WGS) entry which is preliminary data.</text>
</comment>
<dbReference type="Proteomes" id="UP000677228">
    <property type="component" value="Unassembled WGS sequence"/>
</dbReference>
<reference evidence="11" key="1">
    <citation type="submission" date="2021-02" db="EMBL/GenBank/DDBJ databases">
        <authorList>
            <person name="Nowell W R."/>
        </authorList>
    </citation>
    <scope>NUCLEOTIDE SEQUENCE</scope>
</reference>
<dbReference type="PANTHER" id="PTHR31392">
    <property type="entry name" value="ALPHA-1,3-MANNOSYLTRANSFERASE MNN1-RELATED"/>
    <property type="match status" value="1"/>
</dbReference>
<dbReference type="GO" id="GO:0005794">
    <property type="term" value="C:Golgi apparatus"/>
    <property type="evidence" value="ECO:0007669"/>
    <property type="project" value="TreeGrafter"/>
</dbReference>
<dbReference type="OrthoDB" id="9983956at2759"/>
<name>A0A814RE29_9BILA</name>
<dbReference type="Pfam" id="PF11051">
    <property type="entry name" value="Mannosyl_trans3"/>
    <property type="match status" value="2"/>
</dbReference>
<keyword evidence="8" id="KW-0472">Membrane</keyword>
<evidence type="ECO:0000313" key="10">
    <source>
        <dbReference type="EMBL" id="CAF0735324.1"/>
    </source>
</evidence>
<organism evidence="11 14">
    <name type="scientific">Didymodactylos carnosus</name>
    <dbReference type="NCBI Taxonomy" id="1234261"/>
    <lineage>
        <taxon>Eukaryota</taxon>
        <taxon>Metazoa</taxon>
        <taxon>Spiralia</taxon>
        <taxon>Gnathifera</taxon>
        <taxon>Rotifera</taxon>
        <taxon>Eurotatoria</taxon>
        <taxon>Bdelloidea</taxon>
        <taxon>Philodinida</taxon>
        <taxon>Philodinidae</taxon>
        <taxon>Didymodactylos</taxon>
    </lineage>
</organism>
<evidence type="ECO:0000256" key="2">
    <source>
        <dbReference type="ARBA" id="ARBA00009105"/>
    </source>
</evidence>
<dbReference type="EMBL" id="CAJOBC010006357">
    <property type="protein sequence ID" value="CAF3896000.1"/>
    <property type="molecule type" value="Genomic_DNA"/>
</dbReference>
<dbReference type="GO" id="GO:0000033">
    <property type="term" value="F:alpha-1,3-mannosyltransferase activity"/>
    <property type="evidence" value="ECO:0007669"/>
    <property type="project" value="TreeGrafter"/>
</dbReference>
<evidence type="ECO:0000313" key="12">
    <source>
        <dbReference type="EMBL" id="CAF3511944.1"/>
    </source>
</evidence>
<protein>
    <recommendedName>
        <fullName evidence="15">Glycosyltransferase</fullName>
    </recommendedName>
</protein>
<evidence type="ECO:0000256" key="6">
    <source>
        <dbReference type="ARBA" id="ARBA00022968"/>
    </source>
</evidence>
<evidence type="ECO:0000313" key="11">
    <source>
        <dbReference type="EMBL" id="CAF1132223.1"/>
    </source>
</evidence>
<dbReference type="EMBL" id="CAJNOK010000186">
    <property type="protein sequence ID" value="CAF0735324.1"/>
    <property type="molecule type" value="Genomic_DNA"/>
</dbReference>
<dbReference type="InterPro" id="IPR029044">
    <property type="entry name" value="Nucleotide-diphossugar_trans"/>
</dbReference>
<sequence length="401" mass="47973">MLQFNRRLTLIVTSSILFCVLFFYRTLTFSSIPDVDFHHMIYLLKLYQKYSLENNHQQQQQQLEIKLFPWFRNSLYEIQNLTHINSKGIVICTGNKHFNRTQIALEGLLSIQNQLPIEIMYSSDEDLDHDLQRLLLEQFPLIKLIDLSTIFNDNLLQLRGWEIKPFAILASSFHHIILMDSDVFFLQLPAKLFQNPLYIQNGALFFYDRVNLNSNELKWVKSLLIDHSITVNNRTQESGVVVMDKIRSLYGLLLTCKLNEKYLREKYTYRYLYGDKDTYWLSFKLINQTYAFLPTYTGTIGKISHNNRICGHILHLDLNWKPLWWNGAFYKNPYRLLNIQGWLEEGIWNRACITNNKHRYREFNGYQHRLIDSYKNITKKFFKPPSWFSWKKWAGFILQSF</sequence>
<comment type="similarity">
    <text evidence="2">Belongs to the MNN1/MNT family.</text>
</comment>
<dbReference type="AlphaFoldDB" id="A0A814RE29"/>
<accession>A0A814RE29</accession>
<keyword evidence="5" id="KW-0812">Transmembrane</keyword>
<comment type="subcellular location">
    <subcellularLocation>
        <location evidence="1">Membrane</location>
        <topology evidence="1">Single-pass type II membrane protein</topology>
    </subcellularLocation>
</comment>
<evidence type="ECO:0000256" key="4">
    <source>
        <dbReference type="ARBA" id="ARBA00022679"/>
    </source>
</evidence>
<evidence type="ECO:0008006" key="15">
    <source>
        <dbReference type="Google" id="ProtNLM"/>
    </source>
</evidence>
<evidence type="ECO:0000256" key="8">
    <source>
        <dbReference type="ARBA" id="ARBA00023136"/>
    </source>
</evidence>
<dbReference type="Proteomes" id="UP000681722">
    <property type="component" value="Unassembled WGS sequence"/>
</dbReference>
<keyword evidence="7" id="KW-1133">Transmembrane helix</keyword>
<evidence type="ECO:0000256" key="9">
    <source>
        <dbReference type="ARBA" id="ARBA00023180"/>
    </source>
</evidence>
<dbReference type="Proteomes" id="UP000682733">
    <property type="component" value="Unassembled WGS sequence"/>
</dbReference>
<dbReference type="GO" id="GO:0016020">
    <property type="term" value="C:membrane"/>
    <property type="evidence" value="ECO:0007669"/>
    <property type="project" value="UniProtKB-SubCell"/>
</dbReference>
<evidence type="ECO:0000256" key="5">
    <source>
        <dbReference type="ARBA" id="ARBA00022692"/>
    </source>
</evidence>